<dbReference type="Pfam" id="PF00563">
    <property type="entry name" value="EAL"/>
    <property type="match status" value="1"/>
</dbReference>
<dbReference type="eggNOG" id="COG2200">
    <property type="taxonomic scope" value="Bacteria"/>
</dbReference>
<dbReference type="EMBL" id="AEVS01000101">
    <property type="protein sequence ID" value="EGA63997.1"/>
    <property type="molecule type" value="Genomic_DNA"/>
</dbReference>
<dbReference type="PROSITE" id="PS51105">
    <property type="entry name" value="PTS_EIIC_TYPE_3"/>
    <property type="match status" value="1"/>
</dbReference>
<feature type="transmembrane region" description="Helical" evidence="8">
    <location>
        <begin position="128"/>
        <end position="149"/>
    </location>
</feature>
<comment type="caution">
    <text evidence="11">The sequence shown here is derived from an EMBL/GenBank/DDBJ whole genome shotgun (WGS) entry which is preliminary data.</text>
</comment>
<protein>
    <submittedName>
        <fullName evidence="11">Cellobiose-specific phosphotransferase system enzyme IIC</fullName>
    </submittedName>
</protein>
<keyword evidence="3" id="KW-1003">Cell membrane</keyword>
<sequence length="650" mass="71935">MLLPVSLLSAFATLIGNGLMIWGFESEADYLLFVSRLVWKLFPMLLLIYYALFLARLHNLSRTNVVTPSVLVYVILCNEWGLLHPGSILPASYPLAIVTPLLVACAVKHMMRRRVFLDSALPNVVDQSINLILGTIALVSAFVFIGHLIGKLVLALPVLDWVPSIGVDSLLGGLWYELIRSLLWTIGINGHVLLASYKNELYEVSVNCFNSYKAVGGDLPILTSSFYDIYAGIGGAGNTLSLVLCMLLFTKNKGYRTLAGATLILSLFNINEPVLFGLPVIFNPVLIIPFLLTPLVAIVVAYTATLLGMVAPVSEFVSWMTPSLISGYIATDGHISGSILQLVIIAIGIAIYLPFFKQMDRVSGSHAVFTKGSSDEFFNYEEIGNNRSVIGLLPNMSGNLLAQTDISNLQRSGEFVLFYQPQVNNDKNCVSSLEVLIRHRSKDGTITPPTFLSSFAKLGLTSDLDMWVIKRALKEVAPLAPNATFKISINVSPETFLVPNFAEIVIDLIENSALNFEQVELEITEELLIQDEQTTWSVFTQLREKGIQIALDDFGSGYSSIGHLCKYEFDKVKIDRSLVVNLKHKHGREMFRLTSELVRITGAEIVVEGVETDEELDFVSQQGITLIQGYYFYKPMPFDQVCQQVVFCNS</sequence>
<dbReference type="eggNOG" id="COG1455">
    <property type="taxonomic scope" value="Bacteria"/>
</dbReference>
<dbReference type="InterPro" id="IPR003352">
    <property type="entry name" value="PTS_EIIC"/>
</dbReference>
<dbReference type="Pfam" id="PF02378">
    <property type="entry name" value="PTS_EIIC"/>
    <property type="match status" value="1"/>
</dbReference>
<proteinExistence type="predicted"/>
<dbReference type="CDD" id="cd01948">
    <property type="entry name" value="EAL"/>
    <property type="match status" value="1"/>
</dbReference>
<evidence type="ECO:0000256" key="5">
    <source>
        <dbReference type="ARBA" id="ARBA00022692"/>
    </source>
</evidence>
<accession>E8LZ11</accession>
<feature type="domain" description="EAL" evidence="9">
    <location>
        <begin position="399"/>
        <end position="649"/>
    </location>
</feature>
<evidence type="ECO:0000256" key="2">
    <source>
        <dbReference type="ARBA" id="ARBA00022448"/>
    </source>
</evidence>
<evidence type="ECO:0000256" key="8">
    <source>
        <dbReference type="SAM" id="Phobius"/>
    </source>
</evidence>
<evidence type="ECO:0000259" key="9">
    <source>
        <dbReference type="PROSITE" id="PS50883"/>
    </source>
</evidence>
<evidence type="ECO:0000256" key="6">
    <source>
        <dbReference type="ARBA" id="ARBA00022989"/>
    </source>
</evidence>
<feature type="transmembrane region" description="Helical" evidence="8">
    <location>
        <begin position="88"/>
        <end position="107"/>
    </location>
</feature>
<keyword evidence="6 8" id="KW-1133">Transmembrane helix</keyword>
<dbReference type="GO" id="GO:0005886">
    <property type="term" value="C:plasma membrane"/>
    <property type="evidence" value="ECO:0007669"/>
    <property type="project" value="UniProtKB-SubCell"/>
</dbReference>
<keyword evidence="4" id="KW-0762">Sugar transport</keyword>
<dbReference type="Gene3D" id="3.20.20.450">
    <property type="entry name" value="EAL domain"/>
    <property type="match status" value="1"/>
</dbReference>
<dbReference type="GO" id="GO:0009401">
    <property type="term" value="P:phosphoenolpyruvate-dependent sugar phosphotransferase system"/>
    <property type="evidence" value="ECO:0007669"/>
    <property type="project" value="InterPro"/>
</dbReference>
<dbReference type="PROSITE" id="PS50883">
    <property type="entry name" value="EAL"/>
    <property type="match status" value="1"/>
</dbReference>
<feature type="transmembrane region" description="Helical" evidence="8">
    <location>
        <begin position="65"/>
        <end position="82"/>
    </location>
</feature>
<dbReference type="STRING" id="945543.VIBR0546_05887"/>
<dbReference type="PANTHER" id="PTHR33121">
    <property type="entry name" value="CYCLIC DI-GMP PHOSPHODIESTERASE PDEF"/>
    <property type="match status" value="1"/>
</dbReference>
<feature type="domain" description="PTS EIIC type-3" evidence="10">
    <location>
        <begin position="1"/>
        <end position="355"/>
    </location>
</feature>
<dbReference type="InterPro" id="IPR050706">
    <property type="entry name" value="Cyclic-di-GMP_PDE-like"/>
</dbReference>
<feature type="transmembrane region" description="Helical" evidence="8">
    <location>
        <begin position="288"/>
        <end position="314"/>
    </location>
</feature>
<dbReference type="InterPro" id="IPR001633">
    <property type="entry name" value="EAL_dom"/>
</dbReference>
<comment type="subcellular location">
    <subcellularLocation>
        <location evidence="1">Cell membrane</location>
        <topology evidence="1">Multi-pass membrane protein</topology>
    </subcellularLocation>
</comment>
<reference evidence="11 12" key="1">
    <citation type="journal article" date="2012" name="Int. J. Syst. Evol. Microbiol.">
        <title>Vibrio caribbeanicus sp. nov., isolated from the marine sponge Scleritoderma cyanea.</title>
        <authorList>
            <person name="Hoffmann M."/>
            <person name="Monday S.R."/>
            <person name="Allard M.W."/>
            <person name="Strain E.A."/>
            <person name="Whittaker P."/>
            <person name="Naum M."/>
            <person name="McCarthy P.J."/>
            <person name="Lopez J.V."/>
            <person name="Fischer M."/>
            <person name="Brown E.W."/>
        </authorList>
    </citation>
    <scope>NUCLEOTIDE SEQUENCE [LARGE SCALE GENOMIC DNA]</scope>
    <source>
        <strain evidence="11 12">LMG 20546</strain>
    </source>
</reference>
<dbReference type="AlphaFoldDB" id="E8LZ11"/>
<dbReference type="PANTHER" id="PTHR33121:SF70">
    <property type="entry name" value="SIGNALING PROTEIN YKOW"/>
    <property type="match status" value="1"/>
</dbReference>
<keyword evidence="11" id="KW-0808">Transferase</keyword>
<feature type="transmembrane region" description="Helical" evidence="8">
    <location>
        <begin position="7"/>
        <end position="24"/>
    </location>
</feature>
<keyword evidence="5 8" id="KW-0812">Transmembrane</keyword>
<keyword evidence="7 8" id="KW-0472">Membrane</keyword>
<evidence type="ECO:0000259" key="10">
    <source>
        <dbReference type="PROSITE" id="PS51105"/>
    </source>
</evidence>
<evidence type="ECO:0000256" key="7">
    <source>
        <dbReference type="ARBA" id="ARBA00023136"/>
    </source>
</evidence>
<keyword evidence="2" id="KW-0813">Transport</keyword>
<dbReference type="InterPro" id="IPR004501">
    <property type="entry name" value="PTS_EIIC_3"/>
</dbReference>
<name>E8LZ11_9VIBR</name>
<dbReference type="GO" id="GO:0008982">
    <property type="term" value="F:protein-N(PI)-phosphohistidine-sugar phosphotransferase activity"/>
    <property type="evidence" value="ECO:0007669"/>
    <property type="project" value="InterPro"/>
</dbReference>
<evidence type="ECO:0000256" key="4">
    <source>
        <dbReference type="ARBA" id="ARBA00022597"/>
    </source>
</evidence>
<dbReference type="GO" id="GO:0071111">
    <property type="term" value="F:cyclic-guanylate-specific phosphodiesterase activity"/>
    <property type="evidence" value="ECO:0007669"/>
    <property type="project" value="InterPro"/>
</dbReference>
<evidence type="ECO:0000313" key="12">
    <source>
        <dbReference type="Proteomes" id="UP000004371"/>
    </source>
</evidence>
<gene>
    <name evidence="11" type="ORF">VIBR0546_05887</name>
</gene>
<dbReference type="SUPFAM" id="SSF141868">
    <property type="entry name" value="EAL domain-like"/>
    <property type="match status" value="1"/>
</dbReference>
<feature type="transmembrane region" description="Helical" evidence="8">
    <location>
        <begin position="335"/>
        <end position="355"/>
    </location>
</feature>
<evidence type="ECO:0000313" key="11">
    <source>
        <dbReference type="EMBL" id="EGA63997.1"/>
    </source>
</evidence>
<dbReference type="InterPro" id="IPR035919">
    <property type="entry name" value="EAL_sf"/>
</dbReference>
<evidence type="ECO:0000256" key="3">
    <source>
        <dbReference type="ARBA" id="ARBA00022475"/>
    </source>
</evidence>
<evidence type="ECO:0000256" key="1">
    <source>
        <dbReference type="ARBA" id="ARBA00004651"/>
    </source>
</evidence>
<organism evidence="11 12">
    <name type="scientific">Vibrio brasiliensis LMG 20546</name>
    <dbReference type="NCBI Taxonomy" id="945543"/>
    <lineage>
        <taxon>Bacteria</taxon>
        <taxon>Pseudomonadati</taxon>
        <taxon>Pseudomonadota</taxon>
        <taxon>Gammaproteobacteria</taxon>
        <taxon>Vibrionales</taxon>
        <taxon>Vibrionaceae</taxon>
        <taxon>Vibrio</taxon>
        <taxon>Vibrio oreintalis group</taxon>
    </lineage>
</organism>
<keyword evidence="12" id="KW-1185">Reference proteome</keyword>
<dbReference type="SMART" id="SM00052">
    <property type="entry name" value="EAL"/>
    <property type="match status" value="1"/>
</dbReference>
<feature type="transmembrane region" description="Helical" evidence="8">
    <location>
        <begin position="229"/>
        <end position="249"/>
    </location>
</feature>
<feature type="transmembrane region" description="Helical" evidence="8">
    <location>
        <begin position="261"/>
        <end position="282"/>
    </location>
</feature>
<feature type="transmembrane region" description="Helical" evidence="8">
    <location>
        <begin position="30"/>
        <end position="53"/>
    </location>
</feature>
<dbReference type="Proteomes" id="UP000004371">
    <property type="component" value="Unassembled WGS sequence"/>
</dbReference>